<dbReference type="EMBL" id="CAJVPT010056672">
    <property type="protein sequence ID" value="CAG8757166.1"/>
    <property type="molecule type" value="Genomic_DNA"/>
</dbReference>
<dbReference type="Proteomes" id="UP000789525">
    <property type="component" value="Unassembled WGS sequence"/>
</dbReference>
<feature type="non-terminal residue" evidence="1">
    <location>
        <position position="1"/>
    </location>
</feature>
<feature type="non-terminal residue" evidence="1">
    <location>
        <position position="233"/>
    </location>
</feature>
<name>A0ACA9QM39_9GLOM</name>
<accession>A0ACA9QM39</accession>
<comment type="caution">
    <text evidence="1">The sequence shown here is derived from an EMBL/GenBank/DDBJ whole genome shotgun (WGS) entry which is preliminary data.</text>
</comment>
<evidence type="ECO:0000313" key="2">
    <source>
        <dbReference type="Proteomes" id="UP000789525"/>
    </source>
</evidence>
<organism evidence="1 2">
    <name type="scientific">Acaulospora colombiana</name>
    <dbReference type="NCBI Taxonomy" id="27376"/>
    <lineage>
        <taxon>Eukaryota</taxon>
        <taxon>Fungi</taxon>
        <taxon>Fungi incertae sedis</taxon>
        <taxon>Mucoromycota</taxon>
        <taxon>Glomeromycotina</taxon>
        <taxon>Glomeromycetes</taxon>
        <taxon>Diversisporales</taxon>
        <taxon>Acaulosporaceae</taxon>
        <taxon>Acaulospora</taxon>
    </lineage>
</organism>
<protein>
    <submittedName>
        <fullName evidence="1">15604_t:CDS:1</fullName>
    </submittedName>
</protein>
<sequence>IGGDAGDSELQKVHITVRITRSPVVGDNESGIQPDVIINPHAFPSRMTIGMFVESMAGKAGAMHGLAQDATPFEFSEDDTAIDYFGKQLLAAGYNYYGNEPMYSGITGEEFAADIYLGVVYYQRLRHMVSDKFQVRSTCPVDPTTRQPVKGRKRAGGIRFGEMERDALIAHGTSFLLQDRLMNCSDYSTAWVCRSCGSLISLGYEDITIGGLALDSGEPSSDFASGPSGEYCR</sequence>
<keyword evidence="2" id="KW-1185">Reference proteome</keyword>
<reference evidence="1" key="1">
    <citation type="submission" date="2021-06" db="EMBL/GenBank/DDBJ databases">
        <authorList>
            <person name="Kallberg Y."/>
            <person name="Tangrot J."/>
            <person name="Rosling A."/>
        </authorList>
    </citation>
    <scope>NUCLEOTIDE SEQUENCE</scope>
    <source>
        <strain evidence="1">CL356</strain>
    </source>
</reference>
<gene>
    <name evidence="1" type="ORF">ACOLOM_LOCUS13016</name>
</gene>
<evidence type="ECO:0000313" key="1">
    <source>
        <dbReference type="EMBL" id="CAG8757166.1"/>
    </source>
</evidence>
<proteinExistence type="predicted"/>